<evidence type="ECO:0000256" key="1">
    <source>
        <dbReference type="SAM" id="MobiDB-lite"/>
    </source>
</evidence>
<accession>A0A8R2H7H5</accession>
<dbReference type="Proteomes" id="UP000007819">
    <property type="component" value="Chromosome X"/>
</dbReference>
<name>A0A8R2H7H5_ACYPI</name>
<organism evidence="2 3">
    <name type="scientific">Acyrthosiphon pisum</name>
    <name type="common">Pea aphid</name>
    <dbReference type="NCBI Taxonomy" id="7029"/>
    <lineage>
        <taxon>Eukaryota</taxon>
        <taxon>Metazoa</taxon>
        <taxon>Ecdysozoa</taxon>
        <taxon>Arthropoda</taxon>
        <taxon>Hexapoda</taxon>
        <taxon>Insecta</taxon>
        <taxon>Pterygota</taxon>
        <taxon>Neoptera</taxon>
        <taxon>Paraneoptera</taxon>
        <taxon>Hemiptera</taxon>
        <taxon>Sternorrhyncha</taxon>
        <taxon>Aphidomorpha</taxon>
        <taxon>Aphidoidea</taxon>
        <taxon>Aphididae</taxon>
        <taxon>Macrosiphini</taxon>
        <taxon>Acyrthosiphon</taxon>
    </lineage>
</organism>
<dbReference type="RefSeq" id="XP_016664157.2">
    <property type="nucleotide sequence ID" value="XM_016808668.2"/>
</dbReference>
<feature type="region of interest" description="Disordered" evidence="1">
    <location>
        <begin position="1"/>
        <end position="56"/>
    </location>
</feature>
<dbReference type="GeneID" id="103310802"/>
<reference evidence="2" key="2">
    <citation type="submission" date="2022-06" db="UniProtKB">
        <authorList>
            <consortium name="EnsemblMetazoa"/>
        </authorList>
    </citation>
    <scope>IDENTIFICATION</scope>
</reference>
<evidence type="ECO:0000313" key="3">
    <source>
        <dbReference type="Proteomes" id="UP000007819"/>
    </source>
</evidence>
<sequence length="149" mass="17065">MPYHRSITSSDSEDEHFSETVDKEMSPSVSKIKPNSKRSATSGKKQSRNKKPMKIHKSYRENVAELLQTEEIDNDNKNSLTFRQGDGVVTIKCPVDDKPSHLYVISHYKMSNIENDGNSVKLPLDYIQMTTIRLIPVLIKQYSQYSILC</sequence>
<keyword evidence="3" id="KW-1185">Reference proteome</keyword>
<reference evidence="3" key="1">
    <citation type="submission" date="2010-06" db="EMBL/GenBank/DDBJ databases">
        <authorList>
            <person name="Jiang H."/>
            <person name="Abraham K."/>
            <person name="Ali S."/>
            <person name="Alsbrooks S.L."/>
            <person name="Anim B.N."/>
            <person name="Anosike U.S."/>
            <person name="Attaway T."/>
            <person name="Bandaranaike D.P."/>
            <person name="Battles P.K."/>
            <person name="Bell S.N."/>
            <person name="Bell A.V."/>
            <person name="Beltran B."/>
            <person name="Bickham C."/>
            <person name="Bustamante Y."/>
            <person name="Caleb T."/>
            <person name="Canada A."/>
            <person name="Cardenas V."/>
            <person name="Carter K."/>
            <person name="Chacko J."/>
            <person name="Chandrabose M.N."/>
            <person name="Chavez D."/>
            <person name="Chavez A."/>
            <person name="Chen L."/>
            <person name="Chu H.-S."/>
            <person name="Claassen K.J."/>
            <person name="Cockrell R."/>
            <person name="Collins M."/>
            <person name="Cooper J.A."/>
            <person name="Cree A."/>
            <person name="Curry S.M."/>
            <person name="Da Y."/>
            <person name="Dao M.D."/>
            <person name="Das B."/>
            <person name="Davila M.-L."/>
            <person name="Davy-Carroll L."/>
            <person name="Denson S."/>
            <person name="Dinh H."/>
            <person name="Ebong V.E."/>
            <person name="Edwards J.R."/>
            <person name="Egan A."/>
            <person name="El-Daye J."/>
            <person name="Escobedo L."/>
            <person name="Fernandez S."/>
            <person name="Fernando P.R."/>
            <person name="Flagg N."/>
            <person name="Forbes L.D."/>
            <person name="Fowler R.G."/>
            <person name="Fu Q."/>
            <person name="Gabisi R.A."/>
            <person name="Ganer J."/>
            <person name="Garbino Pronczuk A."/>
            <person name="Garcia R.M."/>
            <person name="Garner T."/>
            <person name="Garrett T.E."/>
            <person name="Gonzalez D.A."/>
            <person name="Hamid H."/>
            <person name="Hawkins E.S."/>
            <person name="Hirani K."/>
            <person name="Hogues M.E."/>
            <person name="Hollins B."/>
            <person name="Hsiao C.-H."/>
            <person name="Jabil R."/>
            <person name="James M.L."/>
            <person name="Jhangiani S.N."/>
            <person name="Johnson B."/>
            <person name="Johnson Q."/>
            <person name="Joshi V."/>
            <person name="Kalu J.B."/>
            <person name="Kam C."/>
            <person name="Kashfia A."/>
            <person name="Keebler J."/>
            <person name="Kisamo H."/>
            <person name="Kovar C.L."/>
            <person name="Lago L.A."/>
            <person name="Lai C.-Y."/>
            <person name="Laidlaw J."/>
            <person name="Lara F."/>
            <person name="Le T.-K."/>
            <person name="Lee S.L."/>
            <person name="Legall F.H."/>
            <person name="Lemon S.J."/>
            <person name="Lewis L.R."/>
            <person name="Li B."/>
            <person name="Liu Y."/>
            <person name="Liu Y.-S."/>
            <person name="Lopez J."/>
            <person name="Lozado R.J."/>
            <person name="Lu J."/>
            <person name="Madu R.C."/>
            <person name="Maheshwari M."/>
            <person name="Maheshwari R."/>
            <person name="Malloy K."/>
            <person name="Martinez E."/>
            <person name="Mathew T."/>
            <person name="Mercado I.C."/>
            <person name="Mercado C."/>
            <person name="Meyer B."/>
            <person name="Montgomery K."/>
            <person name="Morgan M.B."/>
            <person name="Munidasa M."/>
            <person name="Nazareth L.V."/>
            <person name="Nelson J."/>
            <person name="Ng B.M."/>
            <person name="Nguyen N.B."/>
            <person name="Nguyen P.Q."/>
            <person name="Nguyen T."/>
            <person name="Obregon M."/>
            <person name="Okwuonu G.O."/>
            <person name="Onwere C.G."/>
            <person name="Orozco G."/>
            <person name="Parra A."/>
            <person name="Patel S."/>
            <person name="Patil S."/>
            <person name="Perez A."/>
            <person name="Perez Y."/>
            <person name="Pham C."/>
            <person name="Primus E.L."/>
            <person name="Pu L.-L."/>
            <person name="Puazo M."/>
            <person name="Qin X."/>
            <person name="Quiroz J.B."/>
            <person name="Reese J."/>
            <person name="Richards S."/>
            <person name="Rives C.M."/>
            <person name="Robberts R."/>
            <person name="Ruiz S.J."/>
            <person name="Ruiz M.J."/>
            <person name="Santibanez J."/>
            <person name="Schneider B.W."/>
            <person name="Sisson I."/>
            <person name="Smith M."/>
            <person name="Sodergren E."/>
            <person name="Song X.-Z."/>
            <person name="Song B.B."/>
            <person name="Summersgill H."/>
            <person name="Thelus R."/>
            <person name="Thornton R.D."/>
            <person name="Trejos Z.Y."/>
            <person name="Usmani K."/>
            <person name="Vattathil S."/>
            <person name="Villasana D."/>
            <person name="Walker D.L."/>
            <person name="Wang S."/>
            <person name="Wang K."/>
            <person name="White C.S."/>
            <person name="Williams A.C."/>
            <person name="Williamson J."/>
            <person name="Wilson K."/>
            <person name="Woghiren I.O."/>
            <person name="Woodworth J.R."/>
            <person name="Worley K.C."/>
            <person name="Wright R.A."/>
            <person name="Wu W."/>
            <person name="Young L."/>
            <person name="Zhang L."/>
            <person name="Zhang J."/>
            <person name="Zhu Y."/>
            <person name="Muzny D.M."/>
            <person name="Weinstock G."/>
            <person name="Gibbs R.A."/>
        </authorList>
    </citation>
    <scope>NUCLEOTIDE SEQUENCE [LARGE SCALE GENOMIC DNA]</scope>
    <source>
        <strain evidence="3">LSR1</strain>
    </source>
</reference>
<evidence type="ECO:0000313" key="2">
    <source>
        <dbReference type="EnsemblMetazoa" id="XP_016664157.2"/>
    </source>
</evidence>
<feature type="compositionally biased region" description="Basic and acidic residues" evidence="1">
    <location>
        <begin position="15"/>
        <end position="25"/>
    </location>
</feature>
<feature type="compositionally biased region" description="Polar residues" evidence="1">
    <location>
        <begin position="1"/>
        <end position="10"/>
    </location>
</feature>
<dbReference type="AlphaFoldDB" id="A0A8R2H7H5"/>
<feature type="compositionally biased region" description="Basic residues" evidence="1">
    <location>
        <begin position="45"/>
        <end position="56"/>
    </location>
</feature>
<protein>
    <submittedName>
        <fullName evidence="2">Uncharacterized protein</fullName>
    </submittedName>
</protein>
<proteinExistence type="predicted"/>
<dbReference type="EnsemblMetazoa" id="XM_016808668.2">
    <property type="protein sequence ID" value="XP_016664157.2"/>
    <property type="gene ID" value="LOC103310802"/>
</dbReference>
<dbReference type="KEGG" id="api:103310802"/>